<evidence type="ECO:0000313" key="12">
    <source>
        <dbReference type="Proteomes" id="UP000792457"/>
    </source>
</evidence>
<evidence type="ECO:0000256" key="8">
    <source>
        <dbReference type="SAM" id="MobiDB-lite"/>
    </source>
</evidence>
<keyword evidence="12" id="KW-1185">Reference proteome</keyword>
<keyword evidence="9" id="KW-0812">Transmembrane</keyword>
<evidence type="ECO:0000256" key="3">
    <source>
        <dbReference type="ARBA" id="ARBA00004630"/>
    </source>
</evidence>
<organism evidence="11 12">
    <name type="scientific">Ladona fulva</name>
    <name type="common">Scarce chaser dragonfly</name>
    <name type="synonym">Libellula fulva</name>
    <dbReference type="NCBI Taxonomy" id="123851"/>
    <lineage>
        <taxon>Eukaryota</taxon>
        <taxon>Metazoa</taxon>
        <taxon>Ecdysozoa</taxon>
        <taxon>Arthropoda</taxon>
        <taxon>Hexapoda</taxon>
        <taxon>Insecta</taxon>
        <taxon>Pterygota</taxon>
        <taxon>Palaeoptera</taxon>
        <taxon>Odonata</taxon>
        <taxon>Epiprocta</taxon>
        <taxon>Anisoptera</taxon>
        <taxon>Libelluloidea</taxon>
        <taxon>Libellulidae</taxon>
        <taxon>Ladona</taxon>
    </lineage>
</organism>
<dbReference type="PANTHER" id="PTHR23292">
    <property type="entry name" value="LIPOPOLYSACCHARIDE-INDUCED TUMOR NECROSIS FACTOR-ALPHA FACTOR"/>
    <property type="match status" value="1"/>
</dbReference>
<sequence>MNPQGAPKGSPYFPAEGNPPPPGFHAPPPPYSPGPSGQGPIGVTVVSTVVAPPLGPDSSRVVCPSCRATVSTRVDQETTTKTHLMCLIMCVFGLWPCCVIPYLMDSCKNTNHYCPSCGAFLGTYKR</sequence>
<evidence type="ECO:0000256" key="6">
    <source>
        <dbReference type="ARBA" id="ARBA00022833"/>
    </source>
</evidence>
<dbReference type="InterPro" id="IPR006629">
    <property type="entry name" value="LITAF"/>
</dbReference>
<evidence type="ECO:0000256" key="1">
    <source>
        <dbReference type="ARBA" id="ARBA00004414"/>
    </source>
</evidence>
<keyword evidence="9" id="KW-1133">Transmembrane helix</keyword>
<dbReference type="GO" id="GO:0008270">
    <property type="term" value="F:zinc ion binding"/>
    <property type="evidence" value="ECO:0007669"/>
    <property type="project" value="TreeGrafter"/>
</dbReference>
<gene>
    <name evidence="11" type="ORF">J437_LFUL007856</name>
</gene>
<evidence type="ECO:0000259" key="10">
    <source>
        <dbReference type="PROSITE" id="PS51837"/>
    </source>
</evidence>
<proteinExistence type="inferred from homology"/>
<comment type="similarity">
    <text evidence="4">Belongs to the CDIP1/LITAF family.</text>
</comment>
<protein>
    <recommendedName>
        <fullName evidence="10">LITAF domain-containing protein</fullName>
    </recommendedName>
</protein>
<dbReference type="OrthoDB" id="5599753at2759"/>
<evidence type="ECO:0000256" key="5">
    <source>
        <dbReference type="ARBA" id="ARBA00022723"/>
    </source>
</evidence>
<dbReference type="InterPro" id="IPR037519">
    <property type="entry name" value="LITAF_fam"/>
</dbReference>
<dbReference type="EMBL" id="KZ308332">
    <property type="protein sequence ID" value="KAG8227660.1"/>
    <property type="molecule type" value="Genomic_DNA"/>
</dbReference>
<feature type="domain" description="LITAF" evidence="10">
    <location>
        <begin position="43"/>
        <end position="126"/>
    </location>
</feature>
<keyword evidence="6" id="KW-0862">Zinc</keyword>
<comment type="subcellular location">
    <subcellularLocation>
        <location evidence="2">Endosome membrane</location>
        <topology evidence="2">Peripheral membrane protein</topology>
    </subcellularLocation>
    <subcellularLocation>
        <location evidence="1">Late endosome membrane</location>
    </subcellularLocation>
    <subcellularLocation>
        <location evidence="3">Lysosome membrane</location>
        <topology evidence="3">Peripheral membrane protein</topology>
        <orientation evidence="3">Cytoplasmic side</orientation>
    </subcellularLocation>
</comment>
<evidence type="ECO:0000256" key="7">
    <source>
        <dbReference type="ARBA" id="ARBA00023136"/>
    </source>
</evidence>
<dbReference type="Pfam" id="PF10601">
    <property type="entry name" value="zf-LITAF-like"/>
    <property type="match status" value="1"/>
</dbReference>
<name>A0A8K0NX25_LADFU</name>
<dbReference type="Proteomes" id="UP000792457">
    <property type="component" value="Unassembled WGS sequence"/>
</dbReference>
<dbReference type="GO" id="GO:0031902">
    <property type="term" value="C:late endosome membrane"/>
    <property type="evidence" value="ECO:0007669"/>
    <property type="project" value="UniProtKB-SubCell"/>
</dbReference>
<feature type="compositionally biased region" description="Pro residues" evidence="8">
    <location>
        <begin position="17"/>
        <end position="33"/>
    </location>
</feature>
<dbReference type="AlphaFoldDB" id="A0A8K0NX25"/>
<evidence type="ECO:0000256" key="9">
    <source>
        <dbReference type="SAM" id="Phobius"/>
    </source>
</evidence>
<evidence type="ECO:0000256" key="4">
    <source>
        <dbReference type="ARBA" id="ARBA00005975"/>
    </source>
</evidence>
<reference evidence="11" key="1">
    <citation type="submission" date="2013-04" db="EMBL/GenBank/DDBJ databases">
        <authorList>
            <person name="Qu J."/>
            <person name="Murali S.C."/>
            <person name="Bandaranaike D."/>
            <person name="Bellair M."/>
            <person name="Blankenburg K."/>
            <person name="Chao H."/>
            <person name="Dinh H."/>
            <person name="Doddapaneni H."/>
            <person name="Downs B."/>
            <person name="Dugan-Rocha S."/>
            <person name="Elkadiri S."/>
            <person name="Gnanaolivu R.D."/>
            <person name="Hernandez B."/>
            <person name="Javaid M."/>
            <person name="Jayaseelan J.C."/>
            <person name="Lee S."/>
            <person name="Li M."/>
            <person name="Ming W."/>
            <person name="Munidasa M."/>
            <person name="Muniz J."/>
            <person name="Nguyen L."/>
            <person name="Ongeri F."/>
            <person name="Osuji N."/>
            <person name="Pu L.-L."/>
            <person name="Puazo M."/>
            <person name="Qu C."/>
            <person name="Quiroz J."/>
            <person name="Raj R."/>
            <person name="Weissenberger G."/>
            <person name="Xin Y."/>
            <person name="Zou X."/>
            <person name="Han Y."/>
            <person name="Richards S."/>
            <person name="Worley K."/>
            <person name="Muzny D."/>
            <person name="Gibbs R."/>
        </authorList>
    </citation>
    <scope>NUCLEOTIDE SEQUENCE</scope>
    <source>
        <strain evidence="11">Sampled in the wild</strain>
    </source>
</reference>
<keyword evidence="5" id="KW-0479">Metal-binding</keyword>
<dbReference type="GO" id="GO:0005765">
    <property type="term" value="C:lysosomal membrane"/>
    <property type="evidence" value="ECO:0007669"/>
    <property type="project" value="UniProtKB-SubCell"/>
</dbReference>
<comment type="caution">
    <text evidence="11">The sequence shown here is derived from an EMBL/GenBank/DDBJ whole genome shotgun (WGS) entry which is preliminary data.</text>
</comment>
<feature type="region of interest" description="Disordered" evidence="8">
    <location>
        <begin position="1"/>
        <end position="42"/>
    </location>
</feature>
<evidence type="ECO:0000256" key="2">
    <source>
        <dbReference type="ARBA" id="ARBA00004481"/>
    </source>
</evidence>
<dbReference type="PANTHER" id="PTHR23292:SF14">
    <property type="entry name" value="FI16615P1-RELATED"/>
    <property type="match status" value="1"/>
</dbReference>
<reference evidence="11" key="2">
    <citation type="submission" date="2017-10" db="EMBL/GenBank/DDBJ databases">
        <title>Ladona fulva Genome sequencing and assembly.</title>
        <authorList>
            <person name="Murali S."/>
            <person name="Richards S."/>
            <person name="Bandaranaike D."/>
            <person name="Bellair M."/>
            <person name="Blankenburg K."/>
            <person name="Chao H."/>
            <person name="Dinh H."/>
            <person name="Doddapaneni H."/>
            <person name="Dugan-Rocha S."/>
            <person name="Elkadiri S."/>
            <person name="Gnanaolivu R."/>
            <person name="Hernandez B."/>
            <person name="Skinner E."/>
            <person name="Javaid M."/>
            <person name="Lee S."/>
            <person name="Li M."/>
            <person name="Ming W."/>
            <person name="Munidasa M."/>
            <person name="Muniz J."/>
            <person name="Nguyen L."/>
            <person name="Hughes D."/>
            <person name="Osuji N."/>
            <person name="Pu L.-L."/>
            <person name="Puazo M."/>
            <person name="Qu C."/>
            <person name="Quiroz J."/>
            <person name="Raj R."/>
            <person name="Weissenberger G."/>
            <person name="Xin Y."/>
            <person name="Zou X."/>
            <person name="Han Y."/>
            <person name="Worley K."/>
            <person name="Muzny D."/>
            <person name="Gibbs R."/>
        </authorList>
    </citation>
    <scope>NUCLEOTIDE SEQUENCE</scope>
    <source>
        <strain evidence="11">Sampled in the wild</strain>
    </source>
</reference>
<keyword evidence="7 9" id="KW-0472">Membrane</keyword>
<dbReference type="SMART" id="SM00714">
    <property type="entry name" value="LITAF"/>
    <property type="match status" value="1"/>
</dbReference>
<evidence type="ECO:0000313" key="11">
    <source>
        <dbReference type="EMBL" id="KAG8227660.1"/>
    </source>
</evidence>
<dbReference type="PROSITE" id="PS51837">
    <property type="entry name" value="LITAF"/>
    <property type="match status" value="1"/>
</dbReference>
<feature type="transmembrane region" description="Helical" evidence="9">
    <location>
        <begin position="84"/>
        <end position="104"/>
    </location>
</feature>
<accession>A0A8K0NX25</accession>